<reference evidence="2" key="2">
    <citation type="submission" date="2015-03" db="EMBL/GenBank/DDBJ databases">
        <title>Genome sequence of Pseudoalteromonas citrea.</title>
        <authorList>
            <person name="Xie B.-B."/>
            <person name="Rong J.-C."/>
            <person name="Qin Q.-L."/>
            <person name="Zhang Y.-Z."/>
        </authorList>
    </citation>
    <scope>NUCLEOTIDE SEQUENCE</scope>
    <source>
        <strain evidence="2">DSM 8771</strain>
    </source>
</reference>
<reference evidence="2" key="1">
    <citation type="journal article" date="2012" name="J. Bacteriol.">
        <title>Genome sequences of type strains of seven species of the marine bacterium Pseudoalteromonas.</title>
        <authorList>
            <person name="Xie B.B."/>
            <person name="Shu Y.L."/>
            <person name="Qin Q.L."/>
            <person name="Rong J.C."/>
            <person name="Zhang X.Y."/>
            <person name="Chen X.L."/>
            <person name="Shi M."/>
            <person name="He H.L."/>
            <person name="Zhou B.C."/>
            <person name="Zhang Y.Z."/>
        </authorList>
    </citation>
    <scope>NUCLEOTIDE SEQUENCE</scope>
    <source>
        <strain evidence="2">DSM 8771</strain>
    </source>
</reference>
<dbReference type="AlphaFoldDB" id="A0AAD4FTV9"/>
<evidence type="ECO:0000256" key="1">
    <source>
        <dbReference type="SAM" id="Phobius"/>
    </source>
</evidence>
<name>A0AAD4FTV9_9GAMM</name>
<evidence type="ECO:0000313" key="3">
    <source>
        <dbReference type="Proteomes" id="UP000016487"/>
    </source>
</evidence>
<feature type="transmembrane region" description="Helical" evidence="1">
    <location>
        <begin position="21"/>
        <end position="40"/>
    </location>
</feature>
<keyword evidence="1" id="KW-0812">Transmembrane</keyword>
<protein>
    <submittedName>
        <fullName evidence="2">Uncharacterized protein</fullName>
    </submittedName>
</protein>
<sequence length="47" mass="5566">MNTSDFTLFSKLLDPFLGAKYYQQNGFFFFIHIFIHIGTVSDQMQTR</sequence>
<keyword evidence="1" id="KW-1133">Transmembrane helix</keyword>
<organism evidence="2 3">
    <name type="scientific">Pseudoalteromonas citrea</name>
    <dbReference type="NCBI Taxonomy" id="43655"/>
    <lineage>
        <taxon>Bacteria</taxon>
        <taxon>Pseudomonadati</taxon>
        <taxon>Pseudomonadota</taxon>
        <taxon>Gammaproteobacteria</taxon>
        <taxon>Alteromonadales</taxon>
        <taxon>Pseudoalteromonadaceae</taxon>
        <taxon>Pseudoalteromonas</taxon>
    </lineage>
</organism>
<dbReference type="EMBL" id="AHBZ03000012">
    <property type="protein sequence ID" value="KAF7775271.1"/>
    <property type="molecule type" value="Genomic_DNA"/>
</dbReference>
<comment type="caution">
    <text evidence="2">The sequence shown here is derived from an EMBL/GenBank/DDBJ whole genome shotgun (WGS) entry which is preliminary data.</text>
</comment>
<evidence type="ECO:0000313" key="2">
    <source>
        <dbReference type="EMBL" id="KAF7775271.1"/>
    </source>
</evidence>
<accession>A0AAD4FTV9</accession>
<keyword evidence="1" id="KW-0472">Membrane</keyword>
<dbReference type="Proteomes" id="UP000016487">
    <property type="component" value="Unassembled WGS sequence"/>
</dbReference>
<proteinExistence type="predicted"/>
<gene>
    <name evidence="2" type="ORF">PCIT_a1427</name>
</gene>